<dbReference type="PANTHER" id="PTHR21327">
    <property type="entry name" value="GTP CYCLOHYDROLASE II-RELATED"/>
    <property type="match status" value="1"/>
</dbReference>
<proteinExistence type="inferred from homology"/>
<dbReference type="EMBL" id="CP063656">
    <property type="protein sequence ID" value="QOW19425.1"/>
    <property type="molecule type" value="Genomic_DNA"/>
</dbReference>
<dbReference type="Gene3D" id="3.40.50.10990">
    <property type="entry name" value="GTP cyclohydrolase II"/>
    <property type="match status" value="1"/>
</dbReference>
<feature type="binding site" evidence="9">
    <location>
        <position position="103"/>
    </location>
    <ligand>
        <name>Zn(2+)</name>
        <dbReference type="ChEBI" id="CHEBI:29105"/>
        <note>catalytic</note>
    </ligand>
</feature>
<comment type="catalytic activity">
    <reaction evidence="8 9">
        <text>GTP + 4 H2O = 2,5-diamino-6-hydroxy-4-(5-phosphoribosylamino)-pyrimidine + formate + 2 phosphate + 3 H(+)</text>
        <dbReference type="Rhea" id="RHEA:23704"/>
        <dbReference type="ChEBI" id="CHEBI:15377"/>
        <dbReference type="ChEBI" id="CHEBI:15378"/>
        <dbReference type="ChEBI" id="CHEBI:15740"/>
        <dbReference type="ChEBI" id="CHEBI:37565"/>
        <dbReference type="ChEBI" id="CHEBI:43474"/>
        <dbReference type="ChEBI" id="CHEBI:58614"/>
        <dbReference type="EC" id="3.5.4.25"/>
    </reaction>
</comment>
<dbReference type="CDD" id="cd00641">
    <property type="entry name" value="GTP_cyclohydro2"/>
    <property type="match status" value="1"/>
</dbReference>
<keyword evidence="7 9" id="KW-0342">GTP-binding</keyword>
<dbReference type="AlphaFoldDB" id="A0A7S6UFQ4"/>
<keyword evidence="3 9" id="KW-0479">Metal-binding</keyword>
<comment type="pathway">
    <text evidence="1 9">Cofactor biosynthesis; riboflavin biosynthesis; 5-amino-6-(D-ribitylamino)uracil from GTP: step 1/4.</text>
</comment>
<evidence type="ECO:0000256" key="7">
    <source>
        <dbReference type="ARBA" id="ARBA00023134"/>
    </source>
</evidence>
<dbReference type="GO" id="GO:0003935">
    <property type="term" value="F:GTP cyclohydrolase II activity"/>
    <property type="evidence" value="ECO:0007669"/>
    <property type="project" value="UniProtKB-UniRule"/>
</dbReference>
<evidence type="ECO:0000313" key="11">
    <source>
        <dbReference type="EMBL" id="QOW19425.1"/>
    </source>
</evidence>
<feature type="binding site" evidence="9">
    <location>
        <position position="192"/>
    </location>
    <ligand>
        <name>GTP</name>
        <dbReference type="ChEBI" id="CHEBI:37565"/>
    </ligand>
</feature>
<dbReference type="SUPFAM" id="SSF142695">
    <property type="entry name" value="RibA-like"/>
    <property type="match status" value="1"/>
</dbReference>
<feature type="domain" description="GTP cyclohydrolase II" evidence="10">
    <location>
        <begin position="44"/>
        <end position="207"/>
    </location>
</feature>
<protein>
    <recommendedName>
        <fullName evidence="9">GTP cyclohydrolase-2</fullName>
        <ecNumber evidence="9">3.5.4.25</ecNumber>
    </recommendedName>
    <alternativeName>
        <fullName evidence="9">GTP cyclohydrolase II</fullName>
    </alternativeName>
</protein>
<comment type="similarity">
    <text evidence="9">Belongs to the GTP cyclohydrolase II family.</text>
</comment>
<sequence>MSEPSPAVDLLAGDANARTDATPPAESHLPVPVAAEAEPVIRYVDSCDLPTPWATFRLHGFIDTASGKEHVALTLGDLDDSAPVLARVHSECLTGDAFFSQRCDCGAQLEEALRRIATEGRGIVLYLRQEGRGIGLINKIRAYHLQDLGADTVQANEDLGFAADQRHYGLCEPMLAHFGVGALRLMTNNPAKVVALQKLGVLIPERISILVGHNPSNQRYLSTKREKLGHVIGLPAE</sequence>
<dbReference type="InterPro" id="IPR032677">
    <property type="entry name" value="GTP_cyclohydro_II"/>
</dbReference>
<accession>A0A7S6UFQ4</accession>
<evidence type="ECO:0000256" key="2">
    <source>
        <dbReference type="ARBA" id="ARBA00022619"/>
    </source>
</evidence>
<dbReference type="EC" id="3.5.4.25" evidence="9"/>
<dbReference type="NCBIfam" id="NF001591">
    <property type="entry name" value="PRK00393.1"/>
    <property type="match status" value="1"/>
</dbReference>
<gene>
    <name evidence="9 11" type="primary">ribA</name>
    <name evidence="11" type="ORF">INQ41_12570</name>
</gene>
<evidence type="ECO:0000256" key="6">
    <source>
        <dbReference type="ARBA" id="ARBA00022833"/>
    </source>
</evidence>
<feature type="binding site" evidence="9">
    <location>
        <begin position="130"/>
        <end position="132"/>
    </location>
    <ligand>
        <name>GTP</name>
        <dbReference type="ChEBI" id="CHEBI:37565"/>
    </ligand>
</feature>
<dbReference type="GO" id="GO:0009231">
    <property type="term" value="P:riboflavin biosynthetic process"/>
    <property type="evidence" value="ECO:0007669"/>
    <property type="project" value="UniProtKB-UniRule"/>
</dbReference>
<evidence type="ECO:0000256" key="1">
    <source>
        <dbReference type="ARBA" id="ARBA00004853"/>
    </source>
</evidence>
<dbReference type="RefSeq" id="WP_193984958.1">
    <property type="nucleotide sequence ID" value="NZ_CP063656.1"/>
</dbReference>
<dbReference type="GO" id="GO:0005829">
    <property type="term" value="C:cytosol"/>
    <property type="evidence" value="ECO:0007669"/>
    <property type="project" value="TreeGrafter"/>
</dbReference>
<dbReference type="Pfam" id="PF00925">
    <property type="entry name" value="GTP_cyclohydro2"/>
    <property type="match status" value="1"/>
</dbReference>
<keyword evidence="2 9" id="KW-0686">Riboflavin biosynthesis</keyword>
<dbReference type="FunFam" id="3.40.50.10990:FF:000002">
    <property type="entry name" value="GTP cyclohydrolase-2"/>
    <property type="match status" value="1"/>
</dbReference>
<dbReference type="Proteomes" id="UP000594059">
    <property type="component" value="Chromosome"/>
</dbReference>
<dbReference type="UniPathway" id="UPA00275">
    <property type="reaction ID" value="UER00400"/>
</dbReference>
<feature type="active site" description="Proton acceptor" evidence="9">
    <location>
        <position position="164"/>
    </location>
</feature>
<name>A0A7S6UFQ4_9GAMM</name>
<comment type="cofactor">
    <cofactor evidence="9">
        <name>Zn(2+)</name>
        <dbReference type="ChEBI" id="CHEBI:29105"/>
    </cofactor>
    <text evidence="9">Binds 1 zinc ion per subunit.</text>
</comment>
<feature type="active site" description="Nucleophile" evidence="9">
    <location>
        <position position="166"/>
    </location>
</feature>
<feature type="binding site" evidence="9">
    <location>
        <position position="92"/>
    </location>
    <ligand>
        <name>Zn(2+)</name>
        <dbReference type="ChEBI" id="CHEBI:29105"/>
        <note>catalytic</note>
    </ligand>
</feature>
<dbReference type="InterPro" id="IPR000926">
    <property type="entry name" value="RibA"/>
</dbReference>
<evidence type="ECO:0000256" key="5">
    <source>
        <dbReference type="ARBA" id="ARBA00022801"/>
    </source>
</evidence>
<dbReference type="GO" id="GO:0008686">
    <property type="term" value="F:3,4-dihydroxy-2-butanone-4-phosphate synthase activity"/>
    <property type="evidence" value="ECO:0007669"/>
    <property type="project" value="TreeGrafter"/>
</dbReference>
<evidence type="ECO:0000256" key="9">
    <source>
        <dbReference type="HAMAP-Rule" id="MF_00179"/>
    </source>
</evidence>
<dbReference type="KEGG" id="lcic:INQ41_12570"/>
<keyword evidence="6 9" id="KW-0862">Zinc</keyword>
<feature type="binding site" evidence="9">
    <location>
        <position position="108"/>
    </location>
    <ligand>
        <name>GTP</name>
        <dbReference type="ChEBI" id="CHEBI:37565"/>
    </ligand>
</feature>
<keyword evidence="12" id="KW-1185">Reference proteome</keyword>
<dbReference type="GO" id="GO:0008270">
    <property type="term" value="F:zinc ion binding"/>
    <property type="evidence" value="ECO:0007669"/>
    <property type="project" value="UniProtKB-UniRule"/>
</dbReference>
<evidence type="ECO:0000313" key="12">
    <source>
        <dbReference type="Proteomes" id="UP000594059"/>
    </source>
</evidence>
<feature type="binding site" evidence="9">
    <location>
        <position position="187"/>
    </location>
    <ligand>
        <name>GTP</name>
        <dbReference type="ChEBI" id="CHEBI:37565"/>
    </ligand>
</feature>
<keyword evidence="4 9" id="KW-0547">Nucleotide-binding</keyword>
<feature type="binding site" evidence="9">
    <location>
        <position position="105"/>
    </location>
    <ligand>
        <name>Zn(2+)</name>
        <dbReference type="ChEBI" id="CHEBI:29105"/>
        <note>catalytic</note>
    </ligand>
</feature>
<feature type="binding site" evidence="9">
    <location>
        <begin position="87"/>
        <end position="91"/>
    </location>
    <ligand>
        <name>GTP</name>
        <dbReference type="ChEBI" id="CHEBI:37565"/>
    </ligand>
</feature>
<organism evidence="11 12">
    <name type="scientific">Novilysobacter ciconiae</name>
    <dbReference type="NCBI Taxonomy" id="2781022"/>
    <lineage>
        <taxon>Bacteria</taxon>
        <taxon>Pseudomonadati</taxon>
        <taxon>Pseudomonadota</taxon>
        <taxon>Gammaproteobacteria</taxon>
        <taxon>Lysobacterales</taxon>
        <taxon>Lysobacteraceae</taxon>
        <taxon>Novilysobacter</taxon>
    </lineage>
</organism>
<feature type="binding site" evidence="9">
    <location>
        <position position="152"/>
    </location>
    <ligand>
        <name>GTP</name>
        <dbReference type="ChEBI" id="CHEBI:37565"/>
    </ligand>
</feature>
<reference evidence="11 12" key="1">
    <citation type="submission" date="2020-10" db="EMBL/GenBank/DDBJ databases">
        <title>complete genome sequencing of Lysobacter sp. H21R20.</title>
        <authorList>
            <person name="Bae J.-W."/>
            <person name="Lee S.-Y."/>
        </authorList>
    </citation>
    <scope>NUCLEOTIDE SEQUENCE [LARGE SCALE GENOMIC DNA]</scope>
    <source>
        <strain evidence="11 12">H21R20</strain>
    </source>
</reference>
<evidence type="ECO:0000256" key="3">
    <source>
        <dbReference type="ARBA" id="ARBA00022723"/>
    </source>
</evidence>
<dbReference type="NCBIfam" id="TIGR00505">
    <property type="entry name" value="ribA"/>
    <property type="match status" value="1"/>
</dbReference>
<dbReference type="InterPro" id="IPR036144">
    <property type="entry name" value="RibA-like_sf"/>
</dbReference>
<dbReference type="HAMAP" id="MF_00179">
    <property type="entry name" value="RibA"/>
    <property type="match status" value="1"/>
</dbReference>
<dbReference type="GO" id="GO:0005525">
    <property type="term" value="F:GTP binding"/>
    <property type="evidence" value="ECO:0007669"/>
    <property type="project" value="UniProtKB-KW"/>
</dbReference>
<evidence type="ECO:0000256" key="8">
    <source>
        <dbReference type="ARBA" id="ARBA00049295"/>
    </source>
</evidence>
<evidence type="ECO:0000259" key="10">
    <source>
        <dbReference type="Pfam" id="PF00925"/>
    </source>
</evidence>
<evidence type="ECO:0000256" key="4">
    <source>
        <dbReference type="ARBA" id="ARBA00022741"/>
    </source>
</evidence>
<keyword evidence="5 9" id="KW-0378">Hydrolase</keyword>
<comment type="function">
    <text evidence="9">Catalyzes the conversion of GTP to 2,5-diamino-6-ribosylamino-4(3H)-pyrimidinone 5'-phosphate (DARP), formate and pyrophosphate.</text>
</comment>
<dbReference type="PANTHER" id="PTHR21327:SF18">
    <property type="entry name" value="3,4-DIHYDROXY-2-BUTANONE 4-PHOSPHATE SYNTHASE"/>
    <property type="match status" value="1"/>
</dbReference>